<evidence type="ECO:0000256" key="2">
    <source>
        <dbReference type="ARBA" id="ARBA00022630"/>
    </source>
</evidence>
<dbReference type="InterPro" id="IPR051793">
    <property type="entry name" value="NADH:flavin_oxidoreductase"/>
</dbReference>
<dbReference type="RefSeq" id="WP_183612692.1">
    <property type="nucleotide sequence ID" value="NZ_JACICY010000003.1"/>
</dbReference>
<proteinExistence type="predicted"/>
<comment type="caution">
    <text evidence="6">The sequence shown here is derived from an EMBL/GenBank/DDBJ whole genome shotgun (WGS) entry which is preliminary data.</text>
</comment>
<evidence type="ECO:0000313" key="7">
    <source>
        <dbReference type="Proteomes" id="UP000562395"/>
    </source>
</evidence>
<evidence type="ECO:0000256" key="3">
    <source>
        <dbReference type="ARBA" id="ARBA00022643"/>
    </source>
</evidence>
<keyword evidence="4" id="KW-0560">Oxidoreductase</keyword>
<keyword evidence="7" id="KW-1185">Reference proteome</keyword>
<dbReference type="PRINTS" id="PR00368">
    <property type="entry name" value="FADPNR"/>
</dbReference>
<dbReference type="Gene3D" id="3.50.50.60">
    <property type="entry name" value="FAD/NAD(P)-binding domain"/>
    <property type="match status" value="1"/>
</dbReference>
<organism evidence="6 7">
    <name type="scientific">Novosphingobium hassiacum</name>
    <dbReference type="NCBI Taxonomy" id="173676"/>
    <lineage>
        <taxon>Bacteria</taxon>
        <taxon>Pseudomonadati</taxon>
        <taxon>Pseudomonadota</taxon>
        <taxon>Alphaproteobacteria</taxon>
        <taxon>Sphingomonadales</taxon>
        <taxon>Sphingomonadaceae</taxon>
        <taxon>Novosphingobium</taxon>
    </lineage>
</organism>
<keyword evidence="2" id="KW-0285">Flavoprotein</keyword>
<dbReference type="Gene3D" id="3.40.50.720">
    <property type="entry name" value="NAD(P)-binding Rossmann-like Domain"/>
    <property type="match status" value="1"/>
</dbReference>
<dbReference type="PANTHER" id="PTHR42917">
    <property type="entry name" value="2,4-DIENOYL-COA REDUCTASE"/>
    <property type="match status" value="1"/>
</dbReference>
<protein>
    <submittedName>
        <fullName evidence="6">NADPH-dependent 2,4-dienoyl-CoA reductase/sulfur reductase-like enzyme</fullName>
    </submittedName>
</protein>
<dbReference type="Pfam" id="PF07992">
    <property type="entry name" value="Pyr_redox_2"/>
    <property type="match status" value="1"/>
</dbReference>
<evidence type="ECO:0000259" key="5">
    <source>
        <dbReference type="Pfam" id="PF07992"/>
    </source>
</evidence>
<dbReference type="EMBL" id="JACICY010000003">
    <property type="protein sequence ID" value="MBB3860425.1"/>
    <property type="molecule type" value="Genomic_DNA"/>
</dbReference>
<evidence type="ECO:0000313" key="6">
    <source>
        <dbReference type="EMBL" id="MBB3860425.1"/>
    </source>
</evidence>
<evidence type="ECO:0000256" key="1">
    <source>
        <dbReference type="ARBA" id="ARBA00001917"/>
    </source>
</evidence>
<reference evidence="6 7" key="1">
    <citation type="submission" date="2020-08" db="EMBL/GenBank/DDBJ databases">
        <title>Genomic Encyclopedia of Type Strains, Phase IV (KMG-IV): sequencing the most valuable type-strain genomes for metagenomic binning, comparative biology and taxonomic classification.</title>
        <authorList>
            <person name="Goeker M."/>
        </authorList>
    </citation>
    <scope>NUCLEOTIDE SEQUENCE [LARGE SCALE GENOMIC DNA]</scope>
    <source>
        <strain evidence="6 7">DSM 14552</strain>
    </source>
</reference>
<feature type="domain" description="FAD/NAD(P)-binding" evidence="5">
    <location>
        <begin position="44"/>
        <end position="224"/>
    </location>
</feature>
<comment type="cofactor">
    <cofactor evidence="1">
        <name>FMN</name>
        <dbReference type="ChEBI" id="CHEBI:58210"/>
    </cofactor>
</comment>
<dbReference type="InterPro" id="IPR036188">
    <property type="entry name" value="FAD/NAD-bd_sf"/>
</dbReference>
<sequence>MAQEAPEKFEFKRALRYFRQRLVDENVTVRLNHACSAEILTAGGYDEIVIATGVLPRHLDIPGIADPRVLNYAEVLRDRKPVGSRVAIVGAGGIGFDVAEFLLGDPDHLPDIDDFAEEYRLDLSLRAPGGLAQDAPAPAPRRQITLMQRKSSKPAGIPQAVSTSWIHRAKLHRAGVEMLGGVDYRRIDDEGLVISIEGEERVIAADTIVICAGQESRRSLYDQLATRLPPSKLHIIGGANVAGELDAVRAIDQATRLALTI</sequence>
<dbReference type="GO" id="GO:0016491">
    <property type="term" value="F:oxidoreductase activity"/>
    <property type="evidence" value="ECO:0007669"/>
    <property type="project" value="UniProtKB-KW"/>
</dbReference>
<accession>A0A7W5ZUW8</accession>
<name>A0A7W5ZUW8_9SPHN</name>
<dbReference type="AlphaFoldDB" id="A0A7W5ZUW8"/>
<gene>
    <name evidence="6" type="ORF">GGQ88_001691</name>
</gene>
<dbReference type="PANTHER" id="PTHR42917:SF2">
    <property type="entry name" value="2,4-DIENOYL-COA REDUCTASE [(2E)-ENOYL-COA-PRODUCING]"/>
    <property type="match status" value="1"/>
</dbReference>
<keyword evidence="3" id="KW-0288">FMN</keyword>
<dbReference type="InterPro" id="IPR023753">
    <property type="entry name" value="FAD/NAD-binding_dom"/>
</dbReference>
<dbReference type="SUPFAM" id="SSF51905">
    <property type="entry name" value="FAD/NAD(P)-binding domain"/>
    <property type="match status" value="1"/>
</dbReference>
<evidence type="ECO:0000256" key="4">
    <source>
        <dbReference type="ARBA" id="ARBA00023002"/>
    </source>
</evidence>
<dbReference type="Proteomes" id="UP000562395">
    <property type="component" value="Unassembled WGS sequence"/>
</dbReference>